<evidence type="ECO:0000259" key="5">
    <source>
        <dbReference type="PROSITE" id="PS50835"/>
    </source>
</evidence>
<evidence type="ECO:0000256" key="1">
    <source>
        <dbReference type="ARBA" id="ARBA00022729"/>
    </source>
</evidence>
<dbReference type="Pfam" id="PF07679">
    <property type="entry name" value="I-set"/>
    <property type="match status" value="1"/>
</dbReference>
<dbReference type="Gene3D" id="2.60.40.10">
    <property type="entry name" value="Immunoglobulins"/>
    <property type="match status" value="3"/>
</dbReference>
<name>A0A8D0DEJ2_SANLU</name>
<dbReference type="InterPro" id="IPR003599">
    <property type="entry name" value="Ig_sub"/>
</dbReference>
<proteinExistence type="predicted"/>
<keyword evidence="4" id="KW-0393">Immunoglobulin domain</keyword>
<reference evidence="6" key="2">
    <citation type="submission" date="2025-09" db="UniProtKB">
        <authorList>
            <consortium name="Ensembl"/>
        </authorList>
    </citation>
    <scope>IDENTIFICATION</scope>
</reference>
<keyword evidence="2" id="KW-1015">Disulfide bond</keyword>
<dbReference type="SMART" id="SM00409">
    <property type="entry name" value="IG"/>
    <property type="match status" value="3"/>
</dbReference>
<dbReference type="InterPro" id="IPR036179">
    <property type="entry name" value="Ig-like_dom_sf"/>
</dbReference>
<dbReference type="InterPro" id="IPR052598">
    <property type="entry name" value="IgSF_CEA-related"/>
</dbReference>
<evidence type="ECO:0000256" key="3">
    <source>
        <dbReference type="ARBA" id="ARBA00023180"/>
    </source>
</evidence>
<dbReference type="GeneTree" id="ENSGT01100000263479"/>
<evidence type="ECO:0000256" key="2">
    <source>
        <dbReference type="ARBA" id="ARBA00023157"/>
    </source>
</evidence>
<feature type="domain" description="Ig-like" evidence="5">
    <location>
        <begin position="228"/>
        <end position="306"/>
    </location>
</feature>
<evidence type="ECO:0000256" key="4">
    <source>
        <dbReference type="ARBA" id="ARBA00023319"/>
    </source>
</evidence>
<dbReference type="InterPro" id="IPR013106">
    <property type="entry name" value="Ig_V-set"/>
</dbReference>
<keyword evidence="1" id="KW-0732">Signal</keyword>
<dbReference type="PROSITE" id="PS50835">
    <property type="entry name" value="IG_LIKE"/>
    <property type="match status" value="2"/>
</dbReference>
<dbReference type="InterPro" id="IPR013783">
    <property type="entry name" value="Ig-like_fold"/>
</dbReference>
<dbReference type="AlphaFoldDB" id="A0A8D0DEJ2"/>
<dbReference type="Pfam" id="PF13927">
    <property type="entry name" value="Ig_3"/>
    <property type="match status" value="1"/>
</dbReference>
<dbReference type="InterPro" id="IPR007110">
    <property type="entry name" value="Ig-like_dom"/>
</dbReference>
<keyword evidence="7" id="KW-1185">Reference proteome</keyword>
<organism evidence="6 7">
    <name type="scientific">Sander lucioperca</name>
    <name type="common">Pike-perch</name>
    <name type="synonym">Perca lucioperca</name>
    <dbReference type="NCBI Taxonomy" id="283035"/>
    <lineage>
        <taxon>Eukaryota</taxon>
        <taxon>Metazoa</taxon>
        <taxon>Chordata</taxon>
        <taxon>Craniata</taxon>
        <taxon>Vertebrata</taxon>
        <taxon>Euteleostomi</taxon>
        <taxon>Actinopterygii</taxon>
        <taxon>Neopterygii</taxon>
        <taxon>Teleostei</taxon>
        <taxon>Neoteleostei</taxon>
        <taxon>Acanthomorphata</taxon>
        <taxon>Eupercaria</taxon>
        <taxon>Perciformes</taxon>
        <taxon>Percoidei</taxon>
        <taxon>Percidae</taxon>
        <taxon>Luciopercinae</taxon>
        <taxon>Sander</taxon>
    </lineage>
</organism>
<accession>A0A8D0DEJ2</accession>
<protein>
    <recommendedName>
        <fullName evidence="5">Ig-like domain-containing protein</fullName>
    </recommendedName>
</protein>
<evidence type="ECO:0000313" key="7">
    <source>
        <dbReference type="Proteomes" id="UP000694568"/>
    </source>
</evidence>
<feature type="domain" description="Ig-like" evidence="5">
    <location>
        <begin position="144"/>
        <end position="223"/>
    </location>
</feature>
<dbReference type="PANTHER" id="PTHR44337:SF16">
    <property type="entry name" value="CARCINOEMBRYONIC ANTIGEN-RELATED CELL ADHESION MOLECULE 20-LIKE-RELATED"/>
    <property type="match status" value="1"/>
</dbReference>
<dbReference type="SUPFAM" id="SSF48726">
    <property type="entry name" value="Immunoglobulin"/>
    <property type="match status" value="3"/>
</dbReference>
<dbReference type="Pfam" id="PF07686">
    <property type="entry name" value="V-set"/>
    <property type="match status" value="1"/>
</dbReference>
<dbReference type="Ensembl" id="ENSSLUT00000061135.1">
    <property type="protein sequence ID" value="ENSSLUP00000059444.1"/>
    <property type="gene ID" value="ENSSLUG00000025414.1"/>
</dbReference>
<keyword evidence="3" id="KW-0325">Glycoprotein</keyword>
<dbReference type="SMART" id="SM00408">
    <property type="entry name" value="IGc2"/>
    <property type="match status" value="2"/>
</dbReference>
<evidence type="ECO:0000313" key="6">
    <source>
        <dbReference type="Ensembl" id="ENSSLUP00000059444.1"/>
    </source>
</evidence>
<sequence length="393" mass="42671">LNICPKAFWCIYTHNSVALNDLFCVLGVCVGEGILPPGPMSGAVAGTAKFTTTLSPPGSPFLLVSWSFKEVNIITFTSTNITEPGYVNRISLDQATGGLELRNLVLEDSGEYTVTITLDGGQQKQGKTTLNVYALITGATIQTPAAILIEDKSSTNLSCEASGFISTRVWMKDGQLLQQSGRVSFSTDNRTVFVQPVHSSSHGTYQCQVSNPVSTMTAAYNLTVNFGPHNISIRGPSSAAPGQRVTLQCTADSVPTAKFSWIFNGNETHVNNSMYIIERLEAEHIGNYTCTARNMVTMLENSTVLNLRGETSLSVSAEYILEPGVISKGNNCCLFILHEASCAAPSKHLFLNKTHHEQHLDLSASEFVYLKGGVIICRHNCSMSFFFLVYENV</sequence>
<dbReference type="Proteomes" id="UP000694568">
    <property type="component" value="Unplaced"/>
</dbReference>
<dbReference type="PANTHER" id="PTHR44337">
    <property type="entry name" value="CARCINOEMBRYONIC ANTIGEN-RELATED CELL ADHESION MOLECULE 8"/>
    <property type="match status" value="1"/>
</dbReference>
<reference evidence="6" key="1">
    <citation type="submission" date="2025-08" db="UniProtKB">
        <authorList>
            <consortium name="Ensembl"/>
        </authorList>
    </citation>
    <scope>IDENTIFICATION</scope>
</reference>
<dbReference type="InterPro" id="IPR013098">
    <property type="entry name" value="Ig_I-set"/>
</dbReference>
<dbReference type="InterPro" id="IPR003598">
    <property type="entry name" value="Ig_sub2"/>
</dbReference>